<dbReference type="SMR" id="A0A1U8LXW9"/>
<dbReference type="PANTHER" id="PTHR24559">
    <property type="entry name" value="TRANSPOSON TY3-I GAG-POL POLYPROTEIN"/>
    <property type="match status" value="1"/>
</dbReference>
<reference evidence="3" key="1">
    <citation type="journal article" date="2020" name="Nat. Genet.">
        <title>Genomic diversifications of five Gossypium allopolyploid species and their impact on cotton improvement.</title>
        <authorList>
            <person name="Chen Z.J."/>
            <person name="Sreedasyam A."/>
            <person name="Ando A."/>
            <person name="Song Q."/>
            <person name="De Santiago L.M."/>
            <person name="Hulse-Kemp A.M."/>
            <person name="Ding M."/>
            <person name="Ye W."/>
            <person name="Kirkbride R.C."/>
            <person name="Jenkins J."/>
            <person name="Plott C."/>
            <person name="Lovell J."/>
            <person name="Lin Y.M."/>
            <person name="Vaughn R."/>
            <person name="Liu B."/>
            <person name="Simpson S."/>
            <person name="Scheffler B.E."/>
            <person name="Wen L."/>
            <person name="Saski C.A."/>
            <person name="Grover C.E."/>
            <person name="Hu G."/>
            <person name="Conover J.L."/>
            <person name="Carlson J.W."/>
            <person name="Shu S."/>
            <person name="Boston L.B."/>
            <person name="Williams M."/>
            <person name="Peterson D.G."/>
            <person name="McGee K."/>
            <person name="Jones D.C."/>
            <person name="Wendel J.F."/>
            <person name="Stelly D.M."/>
            <person name="Grimwood J."/>
            <person name="Schmutz J."/>
        </authorList>
    </citation>
    <scope>NUCLEOTIDE SEQUENCE [LARGE SCALE GENOMIC DNA]</scope>
    <source>
        <strain evidence="3">cv. TM-1</strain>
    </source>
</reference>
<dbReference type="InterPro" id="IPR000477">
    <property type="entry name" value="RT_dom"/>
</dbReference>
<evidence type="ECO:0000256" key="1">
    <source>
        <dbReference type="SAM" id="MobiDB-lite"/>
    </source>
</evidence>
<dbReference type="InterPro" id="IPR043128">
    <property type="entry name" value="Rev_trsase/Diguanyl_cyclase"/>
</dbReference>
<dbReference type="Pfam" id="PF00078">
    <property type="entry name" value="RVT_1"/>
    <property type="match status" value="1"/>
</dbReference>
<dbReference type="PANTHER" id="PTHR24559:SF444">
    <property type="entry name" value="REVERSE TRANSCRIPTASE DOMAIN-CONTAINING PROTEIN"/>
    <property type="match status" value="1"/>
</dbReference>
<dbReference type="Gene3D" id="3.30.70.270">
    <property type="match status" value="1"/>
</dbReference>
<dbReference type="Proteomes" id="UP000818029">
    <property type="component" value="Chromosome A08"/>
</dbReference>
<reference evidence="4" key="2">
    <citation type="submission" date="2025-08" db="UniProtKB">
        <authorList>
            <consortium name="RefSeq"/>
        </authorList>
    </citation>
    <scope>IDENTIFICATION</scope>
</reference>
<dbReference type="Gene3D" id="3.10.10.10">
    <property type="entry name" value="HIV Type 1 Reverse Transcriptase, subunit A, domain 1"/>
    <property type="match status" value="1"/>
</dbReference>
<keyword evidence="3" id="KW-1185">Reference proteome</keyword>
<dbReference type="AlphaFoldDB" id="A0A1U8LXW9"/>
<dbReference type="InterPro" id="IPR053134">
    <property type="entry name" value="RNA-dir_DNA_polymerase"/>
</dbReference>
<evidence type="ECO:0000259" key="2">
    <source>
        <dbReference type="Pfam" id="PF00078"/>
    </source>
</evidence>
<sequence length="327" mass="36917">MEAQLGKFTSNLNTTPLGTLPSDTKNPSPKGKEHCEVITLRSGKQIGESITDSIVTPQDTGEVILGEKVEFEELVDVPDKQVPQIVTHMPNVPSSKLLTQSKVLAQSDVNIPLVDARFQILNYGKFMKELLSKKNKLSDDLIEEEFNDQRTILTEGFAVTSDDEFLDDCDNMVKDNNIELCNWVRPVQCVPKKSGITVVSNDKDELIPTGWLVYMDYCKLNTATRKDHFPLPFIDQMLDRLAGKAYYCFLDNYSGYNQIVIAPEDQEKKKFHLSVFVMPFGLCNASSTFQRCMLAIFSDMLEDSLEVFMDDFSVNGNDFDNYAVNLD</sequence>
<dbReference type="CDD" id="cd01647">
    <property type="entry name" value="RT_LTR"/>
    <property type="match status" value="1"/>
</dbReference>
<dbReference type="GeneID" id="107930703"/>
<dbReference type="InterPro" id="IPR043502">
    <property type="entry name" value="DNA/RNA_pol_sf"/>
</dbReference>
<gene>
    <name evidence="4" type="primary">LOC107930703</name>
</gene>
<protein>
    <recommendedName>
        <fullName evidence="2">Reverse transcriptase domain-containing protein</fullName>
    </recommendedName>
</protein>
<dbReference type="SUPFAM" id="SSF56672">
    <property type="entry name" value="DNA/RNA polymerases"/>
    <property type="match status" value="1"/>
</dbReference>
<evidence type="ECO:0000313" key="3">
    <source>
        <dbReference type="Proteomes" id="UP000818029"/>
    </source>
</evidence>
<dbReference type="RefSeq" id="XP_016718253.1">
    <property type="nucleotide sequence ID" value="XM_016862764.1"/>
</dbReference>
<dbReference type="PaxDb" id="3635-A0A1U8LXW9"/>
<feature type="domain" description="Reverse transcriptase" evidence="2">
    <location>
        <begin position="214"/>
        <end position="314"/>
    </location>
</feature>
<evidence type="ECO:0000313" key="4">
    <source>
        <dbReference type="RefSeq" id="XP_016718253.1"/>
    </source>
</evidence>
<feature type="region of interest" description="Disordered" evidence="1">
    <location>
        <begin position="1"/>
        <end position="33"/>
    </location>
</feature>
<feature type="compositionally biased region" description="Polar residues" evidence="1">
    <location>
        <begin position="7"/>
        <end position="27"/>
    </location>
</feature>
<dbReference type="KEGG" id="ghi:107930703"/>
<proteinExistence type="predicted"/>
<organism evidence="3 4">
    <name type="scientific">Gossypium hirsutum</name>
    <name type="common">Upland cotton</name>
    <name type="synonym">Gossypium mexicanum</name>
    <dbReference type="NCBI Taxonomy" id="3635"/>
    <lineage>
        <taxon>Eukaryota</taxon>
        <taxon>Viridiplantae</taxon>
        <taxon>Streptophyta</taxon>
        <taxon>Embryophyta</taxon>
        <taxon>Tracheophyta</taxon>
        <taxon>Spermatophyta</taxon>
        <taxon>Magnoliopsida</taxon>
        <taxon>eudicotyledons</taxon>
        <taxon>Gunneridae</taxon>
        <taxon>Pentapetalae</taxon>
        <taxon>rosids</taxon>
        <taxon>malvids</taxon>
        <taxon>Malvales</taxon>
        <taxon>Malvaceae</taxon>
        <taxon>Malvoideae</taxon>
        <taxon>Gossypium</taxon>
    </lineage>
</organism>
<name>A0A1U8LXW9_GOSHI</name>
<accession>A0A1U8LXW9</accession>
<dbReference type="STRING" id="3635.A0A1U8LXW9"/>